<keyword evidence="4" id="KW-1185">Reference proteome</keyword>
<name>A0A8R2AH56_BOMMO</name>
<evidence type="ECO:0000256" key="1">
    <source>
        <dbReference type="SAM" id="MobiDB-lite"/>
    </source>
</evidence>
<dbReference type="EnsemblMetazoa" id="XM_004925280.3">
    <property type="protein sequence ID" value="XP_004925337.1"/>
    <property type="gene ID" value="LOC101740001"/>
</dbReference>
<dbReference type="RefSeq" id="XP_062530359.1">
    <property type="nucleotide sequence ID" value="XM_062674375.1"/>
</dbReference>
<reference evidence="3" key="2">
    <citation type="submission" date="2022-06" db="UniProtKB">
        <authorList>
            <consortium name="EnsemblMetazoa"/>
        </authorList>
    </citation>
    <scope>IDENTIFICATION</scope>
    <source>
        <strain evidence="3">p50T (Dazao)</strain>
    </source>
</reference>
<dbReference type="AlphaFoldDB" id="A0A8R2AH56"/>
<dbReference type="Pfam" id="PF13843">
    <property type="entry name" value="DDE_Tnp_1_7"/>
    <property type="match status" value="1"/>
</dbReference>
<dbReference type="GeneID" id="101740001"/>
<dbReference type="InterPro" id="IPR029526">
    <property type="entry name" value="PGBD"/>
</dbReference>
<dbReference type="RefSeq" id="XP_004925337.1">
    <property type="nucleotide sequence ID" value="XM_004925280.4"/>
</dbReference>
<feature type="domain" description="PiggyBac transposable element-derived protein" evidence="2">
    <location>
        <begin position="167"/>
        <end position="538"/>
    </location>
</feature>
<feature type="compositionally biased region" description="Acidic residues" evidence="1">
    <location>
        <begin position="59"/>
        <end position="69"/>
    </location>
</feature>
<accession>A0A8R2AH56</accession>
<evidence type="ECO:0000259" key="2">
    <source>
        <dbReference type="Pfam" id="PF13843"/>
    </source>
</evidence>
<dbReference type="KEGG" id="bmor:101740001"/>
<sequence length="628" mass="71694">MEKNVDYGASCDSITTKNKRPVSPSVGDSSAKIRRQLMPSVSGRSHRDSKMANILNYGSEEESDKEEEGITQPLGAPRMARMLMDEEDEEVERGSINFTLERPSQLRRPSISVSTPASPTPVSPTPVEPNNKFKFDWRAFPMSQFEPHLRREPFSQINCGPTVSFTNPYEAFISIWNREIMDLIVRETNLYSQQLATTMLENGMIRPTSRITRWHDTNVDELYTYFAIILAMSLVVKSHAEEYWSNNNDIFNTPGFSTYMSYDRFMLISKCLHFSNNVHYNSELLTQPQDKLFKIKPIIDHLNCKYSELFILSQNVTLHESFTMRKGLLDNQLIPNKGPTIGVKIFEVCESKTGYLWRFEVYVGHDISALQEDNQISGTIPSLVLRLLNGLEHKGHTVWMDNFYNSPALARELKVRGFDCAGTLSTNRQFVPSELANISEKDMIVGQVVGCTSEDVDVMVWRDIGKREAFISTYHGVSSTRCGETLNPSVVLDYNTCMGVVDRKAHQLSMYPIERKSTQVWYKKIFRRLLHASILNAHILLGNQLLTHRKFRKALIIDLLSAHGTRISISKTITKLHTPAQYDLIKSGKTDRLKRKCAVCGKRTITYCKACNVAMCLFTCYEPYHNSH</sequence>
<feature type="region of interest" description="Disordered" evidence="1">
    <location>
        <begin position="107"/>
        <end position="128"/>
    </location>
</feature>
<reference evidence="4" key="1">
    <citation type="journal article" date="2008" name="Insect Biochem. Mol. Biol.">
        <title>The genome of a lepidopteran model insect, the silkworm Bombyx mori.</title>
        <authorList>
            <consortium name="International Silkworm Genome Consortium"/>
        </authorList>
    </citation>
    <scope>NUCLEOTIDE SEQUENCE [LARGE SCALE GENOMIC DNA]</scope>
    <source>
        <strain evidence="4">p50T</strain>
    </source>
</reference>
<dbReference type="PANTHER" id="PTHR46599">
    <property type="entry name" value="PIGGYBAC TRANSPOSABLE ELEMENT-DERIVED PROTEIN 4"/>
    <property type="match status" value="1"/>
</dbReference>
<dbReference type="PANTHER" id="PTHR46599:SF3">
    <property type="entry name" value="PIGGYBAC TRANSPOSABLE ELEMENT-DERIVED PROTEIN 4"/>
    <property type="match status" value="1"/>
</dbReference>
<evidence type="ECO:0000313" key="4">
    <source>
        <dbReference type="Proteomes" id="UP000005204"/>
    </source>
</evidence>
<dbReference type="EnsemblMetazoa" id="XM_038018101.1">
    <property type="protein sequence ID" value="XP_037874029.1"/>
    <property type="gene ID" value="LOC101740001"/>
</dbReference>
<organism evidence="3 4">
    <name type="scientific">Bombyx mori</name>
    <name type="common">Silk moth</name>
    <dbReference type="NCBI Taxonomy" id="7091"/>
    <lineage>
        <taxon>Eukaryota</taxon>
        <taxon>Metazoa</taxon>
        <taxon>Ecdysozoa</taxon>
        <taxon>Arthropoda</taxon>
        <taxon>Hexapoda</taxon>
        <taxon>Insecta</taxon>
        <taxon>Pterygota</taxon>
        <taxon>Neoptera</taxon>
        <taxon>Endopterygota</taxon>
        <taxon>Lepidoptera</taxon>
        <taxon>Glossata</taxon>
        <taxon>Ditrysia</taxon>
        <taxon>Bombycoidea</taxon>
        <taxon>Bombycidae</taxon>
        <taxon>Bombycinae</taxon>
        <taxon>Bombyx</taxon>
    </lineage>
</organism>
<feature type="compositionally biased region" description="Pro residues" evidence="1">
    <location>
        <begin position="118"/>
        <end position="127"/>
    </location>
</feature>
<proteinExistence type="predicted"/>
<protein>
    <recommendedName>
        <fullName evidence="2">PiggyBac transposable element-derived protein domain-containing protein</fullName>
    </recommendedName>
</protein>
<feature type="region of interest" description="Disordered" evidence="1">
    <location>
        <begin position="1"/>
        <end position="74"/>
    </location>
</feature>
<evidence type="ECO:0000313" key="3">
    <source>
        <dbReference type="EnsemblMetazoa" id="XP_004925337.1"/>
    </source>
</evidence>
<dbReference type="Proteomes" id="UP000005204">
    <property type="component" value="Unassembled WGS sequence"/>
</dbReference>